<name>A0AAD5JUU3_ACENE</name>
<dbReference type="InterPro" id="IPR011598">
    <property type="entry name" value="bHLH_dom"/>
</dbReference>
<evidence type="ECO:0000256" key="5">
    <source>
        <dbReference type="SAM" id="MobiDB-lite"/>
    </source>
</evidence>
<feature type="domain" description="BHLH" evidence="6">
    <location>
        <begin position="364"/>
        <end position="413"/>
    </location>
</feature>
<dbReference type="Pfam" id="PF23173">
    <property type="entry name" value="bHLH_SAC51"/>
    <property type="match status" value="1"/>
</dbReference>
<dbReference type="GO" id="GO:0046983">
    <property type="term" value="F:protein dimerization activity"/>
    <property type="evidence" value="ECO:0007669"/>
    <property type="project" value="InterPro"/>
</dbReference>
<feature type="compositionally biased region" description="Acidic residues" evidence="5">
    <location>
        <begin position="272"/>
        <end position="283"/>
    </location>
</feature>
<dbReference type="EMBL" id="JAJSOW010000001">
    <property type="protein sequence ID" value="KAI9200959.1"/>
    <property type="molecule type" value="Genomic_DNA"/>
</dbReference>
<gene>
    <name evidence="7" type="ORF">LWI28_015733</name>
</gene>
<evidence type="ECO:0000259" key="6">
    <source>
        <dbReference type="PROSITE" id="PS50888"/>
    </source>
</evidence>
<dbReference type="SUPFAM" id="SSF47459">
    <property type="entry name" value="HLH, helix-loop-helix DNA-binding domain"/>
    <property type="match status" value="1"/>
</dbReference>
<sequence length="425" mass="47046">MVCQAASQTRFRALKYEKGIAGRATIIVRIIACFQPLKFCQAEYFRHLLKPVTHPSGGFFGWMGGGCGSWFPQQQLDWQLTNLNSLNSPMHLGQLNVIPPTMNPGSNMVLPIGTLPVNGYPGLLHSQDVQTNENHGWFYCLPRFRQAVVPAFNSFLKEQLLANPHENFGDTIKPKVGSGCAQKRFLVFDQSGDQTTLIFGSGIENPVKRPTSWGPKPPGAYNLTKEDLGFKGDANLRSVPNSFDELDEFNGTDLQSEMHEDTEELNALLYSDDDSDYTDDDEVTSTGHSPSTMTAHEKLDWFEGSTEEVASSAGPTKKRKLFDRDHDDVPSLMPTESSVKFNPHLDSEDDAESSCANSQYPRCGEMGSLSGNKRMRNEKIRETVSVLRSIIPGGKGKDPMVVIDEAIDYLKSLKLKAKAFGLDSP</sequence>
<evidence type="ECO:0000256" key="1">
    <source>
        <dbReference type="ARBA" id="ARBA00004123"/>
    </source>
</evidence>
<evidence type="ECO:0000313" key="7">
    <source>
        <dbReference type="EMBL" id="KAI9200959.1"/>
    </source>
</evidence>
<evidence type="ECO:0000256" key="3">
    <source>
        <dbReference type="ARBA" id="ARBA00023163"/>
    </source>
</evidence>
<protein>
    <recommendedName>
        <fullName evidence="6">BHLH domain-containing protein</fullName>
    </recommendedName>
</protein>
<dbReference type="InterPro" id="IPR037546">
    <property type="entry name" value="SAC51-like"/>
</dbReference>
<dbReference type="PANTHER" id="PTHR36066">
    <property type="entry name" value="TRANSCRIPTION FACTOR BHLH145"/>
    <property type="match status" value="1"/>
</dbReference>
<dbReference type="AlphaFoldDB" id="A0AAD5JUU3"/>
<keyword evidence="2" id="KW-0805">Transcription regulation</keyword>
<keyword evidence="3" id="KW-0804">Transcription</keyword>
<keyword evidence="4" id="KW-0539">Nucleus</keyword>
<proteinExistence type="predicted"/>
<evidence type="ECO:0000256" key="4">
    <source>
        <dbReference type="ARBA" id="ARBA00023242"/>
    </source>
</evidence>
<feature type="region of interest" description="Disordered" evidence="5">
    <location>
        <begin position="327"/>
        <end position="359"/>
    </location>
</feature>
<keyword evidence="8" id="KW-1185">Reference proteome</keyword>
<dbReference type="PROSITE" id="PS50888">
    <property type="entry name" value="BHLH"/>
    <property type="match status" value="1"/>
</dbReference>
<evidence type="ECO:0000256" key="2">
    <source>
        <dbReference type="ARBA" id="ARBA00023015"/>
    </source>
</evidence>
<comment type="subcellular location">
    <subcellularLocation>
        <location evidence="1">Nucleus</location>
    </subcellularLocation>
</comment>
<accession>A0AAD5JUU3</accession>
<dbReference type="InterPro" id="IPR036638">
    <property type="entry name" value="HLH_DNA-bd_sf"/>
</dbReference>
<organism evidence="7 8">
    <name type="scientific">Acer negundo</name>
    <name type="common">Box elder</name>
    <dbReference type="NCBI Taxonomy" id="4023"/>
    <lineage>
        <taxon>Eukaryota</taxon>
        <taxon>Viridiplantae</taxon>
        <taxon>Streptophyta</taxon>
        <taxon>Embryophyta</taxon>
        <taxon>Tracheophyta</taxon>
        <taxon>Spermatophyta</taxon>
        <taxon>Magnoliopsida</taxon>
        <taxon>eudicotyledons</taxon>
        <taxon>Gunneridae</taxon>
        <taxon>Pentapetalae</taxon>
        <taxon>rosids</taxon>
        <taxon>malvids</taxon>
        <taxon>Sapindales</taxon>
        <taxon>Sapindaceae</taxon>
        <taxon>Hippocastanoideae</taxon>
        <taxon>Acereae</taxon>
        <taxon>Acer</taxon>
    </lineage>
</organism>
<feature type="region of interest" description="Disordered" evidence="5">
    <location>
        <begin position="272"/>
        <end position="292"/>
    </location>
</feature>
<reference evidence="7" key="1">
    <citation type="journal article" date="2022" name="Plant J.">
        <title>Strategies of tolerance reflected in two North American maple genomes.</title>
        <authorList>
            <person name="McEvoy S.L."/>
            <person name="Sezen U.U."/>
            <person name="Trouern-Trend A."/>
            <person name="McMahon S.M."/>
            <person name="Schaberg P.G."/>
            <person name="Yang J."/>
            <person name="Wegrzyn J.L."/>
            <person name="Swenson N.G."/>
        </authorList>
    </citation>
    <scope>NUCLEOTIDE SEQUENCE</scope>
    <source>
        <strain evidence="7">91603</strain>
    </source>
</reference>
<dbReference type="PANTHER" id="PTHR36066:SF2">
    <property type="entry name" value="TRANSCRIPTION FACTOR BHLH145"/>
    <property type="match status" value="1"/>
</dbReference>
<dbReference type="GO" id="GO:0005634">
    <property type="term" value="C:nucleus"/>
    <property type="evidence" value="ECO:0007669"/>
    <property type="project" value="UniProtKB-SubCell"/>
</dbReference>
<dbReference type="CDD" id="cd18917">
    <property type="entry name" value="bHLH_AtSAC51_like"/>
    <property type="match status" value="1"/>
</dbReference>
<dbReference type="Proteomes" id="UP001064489">
    <property type="component" value="Chromosome 9"/>
</dbReference>
<evidence type="ECO:0000313" key="8">
    <source>
        <dbReference type="Proteomes" id="UP001064489"/>
    </source>
</evidence>
<comment type="caution">
    <text evidence="7">The sequence shown here is derived from an EMBL/GenBank/DDBJ whole genome shotgun (WGS) entry which is preliminary data.</text>
</comment>
<reference evidence="7" key="2">
    <citation type="submission" date="2023-02" db="EMBL/GenBank/DDBJ databases">
        <authorList>
            <person name="Swenson N.G."/>
            <person name="Wegrzyn J.L."/>
            <person name="Mcevoy S.L."/>
        </authorList>
    </citation>
    <scope>NUCLEOTIDE SEQUENCE</scope>
    <source>
        <strain evidence="7">91603</strain>
        <tissue evidence="7">Leaf</tissue>
    </source>
</reference>